<sequence length="239" mass="26361">MEAKTHIVFAEALAILSPIYLRHVTFPSWIGPVSVPNNITLSLLVGAGIGALIPDALDCPKALLAKRIPGMQLAMHTESVLEYAPIVGKPLEKLHLHHRGPAHSWIAIVGAWFLAPAIGTLFVRIFTALVVLIRFPALAFWVSALMGIGWQVGFVIGCFSHDLIDTLNTVPVFFFWPLRIPVKVFPGKLGVPVGSPLEDLVRWVILLGLFWLNPVAGIITFFFSEWFFKKIAQMPESPI</sequence>
<dbReference type="EMBL" id="CP003639">
    <property type="protein sequence ID" value="AFM42939.1"/>
    <property type="molecule type" value="Genomic_DNA"/>
</dbReference>
<dbReference type="OrthoDB" id="245523at2"/>
<dbReference type="Proteomes" id="UP000002892">
    <property type="component" value="Chromosome"/>
</dbReference>
<feature type="transmembrane region" description="Helical" evidence="1">
    <location>
        <begin position="138"/>
        <end position="156"/>
    </location>
</feature>
<dbReference type="RefSeq" id="WP_014828925.1">
    <property type="nucleotide sequence ID" value="NC_018068.1"/>
</dbReference>
<evidence type="ECO:0000313" key="2">
    <source>
        <dbReference type="EMBL" id="AFM42939.1"/>
    </source>
</evidence>
<evidence type="ECO:0000256" key="1">
    <source>
        <dbReference type="SAM" id="Phobius"/>
    </source>
</evidence>
<reference evidence="2 3" key="1">
    <citation type="journal article" date="2012" name="J. Bacteriol.">
        <title>Complete genome sequences of Desulfosporosinus orientis DSM765T, Desulfosporosinus youngiae DSM17734T, Desulfosporosinus meridiei DSM13257T, and Desulfosporosinus acidiphilus DSM22704T.</title>
        <authorList>
            <person name="Pester M."/>
            <person name="Brambilla E."/>
            <person name="Alazard D."/>
            <person name="Rattei T."/>
            <person name="Weinmaier T."/>
            <person name="Han J."/>
            <person name="Lucas S."/>
            <person name="Lapidus A."/>
            <person name="Cheng J.F."/>
            <person name="Goodwin L."/>
            <person name="Pitluck S."/>
            <person name="Peters L."/>
            <person name="Ovchinnikova G."/>
            <person name="Teshima H."/>
            <person name="Detter J.C."/>
            <person name="Han C.S."/>
            <person name="Tapia R."/>
            <person name="Land M.L."/>
            <person name="Hauser L."/>
            <person name="Kyrpides N.C."/>
            <person name="Ivanova N.N."/>
            <person name="Pagani I."/>
            <person name="Huntmann M."/>
            <person name="Wei C.L."/>
            <person name="Davenport K.W."/>
            <person name="Daligault H."/>
            <person name="Chain P.S."/>
            <person name="Chen A."/>
            <person name="Mavromatis K."/>
            <person name="Markowitz V."/>
            <person name="Szeto E."/>
            <person name="Mikhailova N."/>
            <person name="Pati A."/>
            <person name="Wagner M."/>
            <person name="Woyke T."/>
            <person name="Ollivier B."/>
            <person name="Klenk H.P."/>
            <person name="Spring S."/>
            <person name="Loy A."/>
        </authorList>
    </citation>
    <scope>NUCLEOTIDE SEQUENCE [LARGE SCALE GENOMIC DNA]</scope>
    <source>
        <strain evidence="3">DSM 22704 / JCM 16185 / SJ4</strain>
    </source>
</reference>
<feature type="transmembrane region" description="Helical" evidence="1">
    <location>
        <begin position="200"/>
        <end position="224"/>
    </location>
</feature>
<dbReference type="InterPro" id="IPR007404">
    <property type="entry name" value="YdjM-like"/>
</dbReference>
<dbReference type="HOGENOM" id="CLU_1159610_0_0_9"/>
<proteinExistence type="predicted"/>
<organism evidence="2 3">
    <name type="scientific">Desulfosporosinus acidiphilus (strain DSM 22704 / JCM 16185 / SJ4)</name>
    <dbReference type="NCBI Taxonomy" id="646529"/>
    <lineage>
        <taxon>Bacteria</taxon>
        <taxon>Bacillati</taxon>
        <taxon>Bacillota</taxon>
        <taxon>Clostridia</taxon>
        <taxon>Eubacteriales</taxon>
        <taxon>Desulfitobacteriaceae</taxon>
        <taxon>Desulfosporosinus</taxon>
    </lineage>
</organism>
<protein>
    <submittedName>
        <fullName evidence="2">Putative membrane-bound metal-dependent hydrolase (DUF457)</fullName>
    </submittedName>
</protein>
<keyword evidence="1" id="KW-0812">Transmembrane</keyword>
<dbReference type="AlphaFoldDB" id="I4DAW5"/>
<keyword evidence="1" id="KW-0472">Membrane</keyword>
<keyword evidence="1" id="KW-1133">Transmembrane helix</keyword>
<dbReference type="STRING" id="646529.Desaci_4076"/>
<gene>
    <name evidence="2" type="ordered locus">Desaci_4076</name>
</gene>
<feature type="transmembrane region" description="Helical" evidence="1">
    <location>
        <begin position="105"/>
        <end position="132"/>
    </location>
</feature>
<keyword evidence="2" id="KW-0378">Hydrolase</keyword>
<evidence type="ECO:0000313" key="3">
    <source>
        <dbReference type="Proteomes" id="UP000002892"/>
    </source>
</evidence>
<dbReference type="KEGG" id="dai:Desaci_4076"/>
<dbReference type="Pfam" id="PF04307">
    <property type="entry name" value="YdjM"/>
    <property type="match status" value="1"/>
</dbReference>
<name>I4DAW5_DESAJ</name>
<accession>I4DAW5</accession>
<keyword evidence="3" id="KW-1185">Reference proteome</keyword>
<dbReference type="GO" id="GO:0016787">
    <property type="term" value="F:hydrolase activity"/>
    <property type="evidence" value="ECO:0007669"/>
    <property type="project" value="UniProtKB-KW"/>
</dbReference>